<feature type="transmembrane region" description="Helical" evidence="1">
    <location>
        <begin position="6"/>
        <end position="26"/>
    </location>
</feature>
<keyword evidence="1" id="KW-0472">Membrane</keyword>
<keyword evidence="1" id="KW-0812">Transmembrane</keyword>
<comment type="caution">
    <text evidence="2">The sequence shown here is derived from an EMBL/GenBank/DDBJ whole genome shotgun (WGS) entry which is preliminary data.</text>
</comment>
<dbReference type="Proteomes" id="UP001050691">
    <property type="component" value="Unassembled WGS sequence"/>
</dbReference>
<proteinExistence type="predicted"/>
<gene>
    <name evidence="2" type="ORF">Clacol_003027</name>
</gene>
<evidence type="ECO:0000313" key="2">
    <source>
        <dbReference type="EMBL" id="GJJ08808.1"/>
    </source>
</evidence>
<evidence type="ECO:0000256" key="1">
    <source>
        <dbReference type="SAM" id="Phobius"/>
    </source>
</evidence>
<reference evidence="2" key="1">
    <citation type="submission" date="2021-10" db="EMBL/GenBank/DDBJ databases">
        <title>De novo Genome Assembly of Clathrus columnatus (Basidiomycota, Fungi) Using Illumina and Nanopore Sequence Data.</title>
        <authorList>
            <person name="Ogiso-Tanaka E."/>
            <person name="Itagaki H."/>
            <person name="Hosoya T."/>
            <person name="Hosaka K."/>
        </authorList>
    </citation>
    <scope>NUCLEOTIDE SEQUENCE</scope>
    <source>
        <strain evidence="2">MO-923</strain>
    </source>
</reference>
<feature type="transmembrane region" description="Helical" evidence="1">
    <location>
        <begin position="47"/>
        <end position="64"/>
    </location>
</feature>
<dbReference type="EMBL" id="BPWL01000003">
    <property type="protein sequence ID" value="GJJ08808.1"/>
    <property type="molecule type" value="Genomic_DNA"/>
</dbReference>
<name>A0AAV5A5R2_9AGAM</name>
<evidence type="ECO:0000313" key="3">
    <source>
        <dbReference type="Proteomes" id="UP001050691"/>
    </source>
</evidence>
<accession>A0AAV5A5R2</accession>
<dbReference type="AlphaFoldDB" id="A0AAV5A5R2"/>
<protein>
    <submittedName>
        <fullName evidence="2">Uncharacterized protein</fullName>
    </submittedName>
</protein>
<sequence>MHANGYIVTIVRQVLLLVAMVGFLAVQTKFGPFLNPVSNASEWFSRLGYVVFAFFGLIVALHIPKSAQGFSFSQNLIKRITRRMDFSIDIFSPKLDISPTSKHTRRRIWQESISVLLYLTPECMMPNDERPLYTDLKALPVPPYLVHFRGTVGERHAENLKILGEVGGMDYAKGIVQYTGAFADRFNEIRQRIQKEFIGPDCYWRDTEREVAGGCFGSAWWIPFPPTLVMKYDSGQTIALRTFDEFQDYVRQNEDKEVCQRRNIRLALRSLDGQVVRWPYTYIQNVGKRFSVFDKGYSAHSTIHFESGVFTIQRNGTLVWKTIDLGSGFNVKLTYDKNVQVDGSVIGLTSDFQLTPILARFLSLNQRLIRERTMSAEALIDDYRHSLQTESQSKIDSLSYQFLCSVYGSPKDMHKLTDVLSEERNIKLREMFIENESAIVAANERLMIVSRSEAETWWYLFWDDLWRRNNATVSNLKTHATDFDPSYPSSIAYRLLPRAALESFLIQRGLMSKKGSWRDFMHSGILNKIYFRLNQIIFKGSPNNAIHYHLGNNPAEIDLENFTLSRHIRSSTLGTGGGTDHDDSQIRARPMYKWEAIFDDPLTTSGKPHRRWLPKLATWFGLDPHWEPNNALSSGISLDVVLEDGNYVLLEHAVHSLKGQMT</sequence>
<keyword evidence="3" id="KW-1185">Reference proteome</keyword>
<organism evidence="2 3">
    <name type="scientific">Clathrus columnatus</name>
    <dbReference type="NCBI Taxonomy" id="1419009"/>
    <lineage>
        <taxon>Eukaryota</taxon>
        <taxon>Fungi</taxon>
        <taxon>Dikarya</taxon>
        <taxon>Basidiomycota</taxon>
        <taxon>Agaricomycotina</taxon>
        <taxon>Agaricomycetes</taxon>
        <taxon>Phallomycetidae</taxon>
        <taxon>Phallales</taxon>
        <taxon>Clathraceae</taxon>
        <taxon>Clathrus</taxon>
    </lineage>
</organism>
<keyword evidence="1" id="KW-1133">Transmembrane helix</keyword>